<comment type="caution">
    <text evidence="1">The sequence shown here is derived from an EMBL/GenBank/DDBJ whole genome shotgun (WGS) entry which is preliminary data.</text>
</comment>
<gene>
    <name evidence="1" type="ORF">SDC9_81458</name>
</gene>
<dbReference type="EMBL" id="VSSQ01007107">
    <property type="protein sequence ID" value="MPM34868.1"/>
    <property type="molecule type" value="Genomic_DNA"/>
</dbReference>
<dbReference type="AlphaFoldDB" id="A0A644Z3L6"/>
<name>A0A644Z3L6_9ZZZZ</name>
<sequence length="190" mass="21540">MSKLFSRFVNRQMLVDFFFVCFGFATRFSQVSSSLEANDTDSSFMVVLQYAGFGLSDHNYVVQFGKRSVIRTRSGHVDDTFLETNDFSGGDDGHSLEHVSAAFANHLNLAQHAGENIARTGNFYPRFNNIFHRDNSNRITRMNDVDVNGSNAFVSANSLNHFRLINIKRAVAQFGRFTKLNIFNVNITQF</sequence>
<organism evidence="1">
    <name type="scientific">bioreactor metagenome</name>
    <dbReference type="NCBI Taxonomy" id="1076179"/>
    <lineage>
        <taxon>unclassified sequences</taxon>
        <taxon>metagenomes</taxon>
        <taxon>ecological metagenomes</taxon>
    </lineage>
</organism>
<accession>A0A644Z3L6</accession>
<evidence type="ECO:0000313" key="1">
    <source>
        <dbReference type="EMBL" id="MPM34868.1"/>
    </source>
</evidence>
<protein>
    <submittedName>
        <fullName evidence="1">Uncharacterized protein</fullName>
    </submittedName>
</protein>
<proteinExistence type="predicted"/>
<reference evidence="1" key="1">
    <citation type="submission" date="2019-08" db="EMBL/GenBank/DDBJ databases">
        <authorList>
            <person name="Kucharzyk K."/>
            <person name="Murdoch R.W."/>
            <person name="Higgins S."/>
            <person name="Loffler F."/>
        </authorList>
    </citation>
    <scope>NUCLEOTIDE SEQUENCE</scope>
</reference>